<dbReference type="Pfam" id="PF13676">
    <property type="entry name" value="TIR_2"/>
    <property type="match status" value="1"/>
</dbReference>
<reference evidence="2 3" key="1">
    <citation type="submission" date="2018-01" db="EMBL/GenBank/DDBJ databases">
        <title>Halomonas endophytica sp. nov., isolated from storage liquid in the stems of Populus euphratica.</title>
        <authorList>
            <person name="Chen C."/>
        </authorList>
    </citation>
    <scope>NUCLEOTIDE SEQUENCE [LARGE SCALE GENOMIC DNA]</scope>
    <source>
        <strain evidence="2 3">DSM 26881</strain>
    </source>
</reference>
<feature type="domain" description="TIR" evidence="1">
    <location>
        <begin position="16"/>
        <end position="148"/>
    </location>
</feature>
<dbReference type="Proteomes" id="UP000235346">
    <property type="component" value="Unassembled WGS sequence"/>
</dbReference>
<sequence>MKRRLQQELYKKVTDIVTTVFISYAKKNASDARRLYEDIRRHGFEVWFDEVSLLPGQRWKVAIQAAIKESRYFIALISSHSTSKKGYVQKELKLAVDVLDEYPEHEIFIIPVRLDDCDILDQRLGDFHFVDLFPDYDQGLAKVLQTLSGTDSMKSQSYMEAQTVPPKEFSNKPVIQSVDLSETELSEGGEIEVTIRAKSKAPVNWFNHRLDGPISCLHGGGGTSNFHEVEPEIWETKWIHRISRWAPSGTYRFSEISVKNEAEITSDSWEAVGFVVRNNQESASPEIEFVRPSSYKIRRGGALEITVRARSNAPITWLDRVLEGPTGTLYGGGGTTRFTEIEPGAWEHKWTEPISAWAPLGTYVYSEIAVKNEGELSSEPWQNVEFTVER</sequence>
<accession>A0A2N7TU66</accession>
<proteinExistence type="predicted"/>
<dbReference type="GO" id="GO:0007165">
    <property type="term" value="P:signal transduction"/>
    <property type="evidence" value="ECO:0007669"/>
    <property type="project" value="InterPro"/>
</dbReference>
<evidence type="ECO:0000313" key="2">
    <source>
        <dbReference type="EMBL" id="PMR71723.1"/>
    </source>
</evidence>
<dbReference type="PROSITE" id="PS50104">
    <property type="entry name" value="TIR"/>
    <property type="match status" value="1"/>
</dbReference>
<keyword evidence="3" id="KW-1185">Reference proteome</keyword>
<dbReference type="OrthoDB" id="7055795at2"/>
<protein>
    <recommendedName>
        <fullName evidence="1">TIR domain-containing protein</fullName>
    </recommendedName>
</protein>
<dbReference type="Gene3D" id="3.40.50.10140">
    <property type="entry name" value="Toll/interleukin-1 receptor homology (TIR) domain"/>
    <property type="match status" value="1"/>
</dbReference>
<evidence type="ECO:0000259" key="1">
    <source>
        <dbReference type="PROSITE" id="PS50104"/>
    </source>
</evidence>
<organism evidence="2 3">
    <name type="scientific">Halomonas heilongjiangensis</name>
    <dbReference type="NCBI Taxonomy" id="1387883"/>
    <lineage>
        <taxon>Bacteria</taxon>
        <taxon>Pseudomonadati</taxon>
        <taxon>Pseudomonadota</taxon>
        <taxon>Gammaproteobacteria</taxon>
        <taxon>Oceanospirillales</taxon>
        <taxon>Halomonadaceae</taxon>
        <taxon>Halomonas</taxon>
    </lineage>
</organism>
<gene>
    <name evidence="2" type="ORF">C1H66_01410</name>
</gene>
<name>A0A2N7TU66_9GAMM</name>
<dbReference type="AlphaFoldDB" id="A0A2N7TU66"/>
<dbReference type="InterPro" id="IPR000157">
    <property type="entry name" value="TIR_dom"/>
</dbReference>
<dbReference type="SMART" id="SM00255">
    <property type="entry name" value="TIR"/>
    <property type="match status" value="1"/>
</dbReference>
<dbReference type="InterPro" id="IPR035897">
    <property type="entry name" value="Toll_tir_struct_dom_sf"/>
</dbReference>
<comment type="caution">
    <text evidence="2">The sequence shown here is derived from an EMBL/GenBank/DDBJ whole genome shotgun (WGS) entry which is preliminary data.</text>
</comment>
<evidence type="ECO:0000313" key="3">
    <source>
        <dbReference type="Proteomes" id="UP000235346"/>
    </source>
</evidence>
<dbReference type="SUPFAM" id="SSF52200">
    <property type="entry name" value="Toll/Interleukin receptor TIR domain"/>
    <property type="match status" value="1"/>
</dbReference>
<dbReference type="EMBL" id="PNRE01000009">
    <property type="protein sequence ID" value="PMR71723.1"/>
    <property type="molecule type" value="Genomic_DNA"/>
</dbReference>